<feature type="compositionally biased region" description="Basic and acidic residues" evidence="1">
    <location>
        <begin position="317"/>
        <end position="329"/>
    </location>
</feature>
<organism evidence="2 3">
    <name type="scientific">Myriangium duriaei CBS 260.36</name>
    <dbReference type="NCBI Taxonomy" id="1168546"/>
    <lineage>
        <taxon>Eukaryota</taxon>
        <taxon>Fungi</taxon>
        <taxon>Dikarya</taxon>
        <taxon>Ascomycota</taxon>
        <taxon>Pezizomycotina</taxon>
        <taxon>Dothideomycetes</taxon>
        <taxon>Dothideomycetidae</taxon>
        <taxon>Myriangiales</taxon>
        <taxon>Myriangiaceae</taxon>
        <taxon>Myriangium</taxon>
    </lineage>
</organism>
<evidence type="ECO:0000313" key="2">
    <source>
        <dbReference type="EMBL" id="KAF2147695.1"/>
    </source>
</evidence>
<dbReference type="EMBL" id="ML996095">
    <property type="protein sequence ID" value="KAF2147695.1"/>
    <property type="molecule type" value="Genomic_DNA"/>
</dbReference>
<dbReference type="OrthoDB" id="5578001at2759"/>
<keyword evidence="3" id="KW-1185">Reference proteome</keyword>
<reference evidence="2" key="1">
    <citation type="journal article" date="2020" name="Stud. Mycol.">
        <title>101 Dothideomycetes genomes: a test case for predicting lifestyles and emergence of pathogens.</title>
        <authorList>
            <person name="Haridas S."/>
            <person name="Albert R."/>
            <person name="Binder M."/>
            <person name="Bloem J."/>
            <person name="Labutti K."/>
            <person name="Salamov A."/>
            <person name="Andreopoulos B."/>
            <person name="Baker S."/>
            <person name="Barry K."/>
            <person name="Bills G."/>
            <person name="Bluhm B."/>
            <person name="Cannon C."/>
            <person name="Castanera R."/>
            <person name="Culley D."/>
            <person name="Daum C."/>
            <person name="Ezra D."/>
            <person name="Gonzalez J."/>
            <person name="Henrissat B."/>
            <person name="Kuo A."/>
            <person name="Liang C."/>
            <person name="Lipzen A."/>
            <person name="Lutzoni F."/>
            <person name="Magnuson J."/>
            <person name="Mondo S."/>
            <person name="Nolan M."/>
            <person name="Ohm R."/>
            <person name="Pangilinan J."/>
            <person name="Park H.-J."/>
            <person name="Ramirez L."/>
            <person name="Alfaro M."/>
            <person name="Sun H."/>
            <person name="Tritt A."/>
            <person name="Yoshinaga Y."/>
            <person name="Zwiers L.-H."/>
            <person name="Turgeon B."/>
            <person name="Goodwin S."/>
            <person name="Spatafora J."/>
            <person name="Crous P."/>
            <person name="Grigoriev I."/>
        </authorList>
    </citation>
    <scope>NUCLEOTIDE SEQUENCE</scope>
    <source>
        <strain evidence="2">CBS 260.36</strain>
    </source>
</reference>
<name>A0A9P4ISH8_9PEZI</name>
<proteinExistence type="predicted"/>
<dbReference type="Proteomes" id="UP000799439">
    <property type="component" value="Unassembled WGS sequence"/>
</dbReference>
<protein>
    <submittedName>
        <fullName evidence="2">Uncharacterized protein</fullName>
    </submittedName>
</protein>
<evidence type="ECO:0000256" key="1">
    <source>
        <dbReference type="SAM" id="MobiDB-lite"/>
    </source>
</evidence>
<gene>
    <name evidence="2" type="ORF">K461DRAFT_233797</name>
</gene>
<sequence>MANVPAPDPRELLPPLLACLPTAFASPRPPPALLPLLSPILRQRVQYSSGTSGADGWLSLLSWDPDRASKLAGKVEGLQLEAHPVSGELEVEDVDAIRYRKMDEETLHARLEAGEFDLLPIYVWCETDTQGGGGGPGWKLSELRALEDREDGTEWHATVAEAEASSSTRQPPPTQTNGTHTLHPNTQSANDEDDDDDYWASYDRSSGPTPAKQSPAPNSQPFSTSRQSASQQGPADDDYYARYSTVQPALDSHDPDEEPAAATSESTLHGNTLLSRAAPAPERPVQRSLYPADSPSLAPEPIAPRPLSPASTSSSKSVERLEQRARTEADLTRAEDGVRRFIGTEIRQLFRLARSVGMDKDEFDECVTRELEVVGMLEDEV</sequence>
<feature type="compositionally biased region" description="Polar residues" evidence="1">
    <location>
        <begin position="203"/>
        <end position="233"/>
    </location>
</feature>
<comment type="caution">
    <text evidence="2">The sequence shown here is derived from an EMBL/GenBank/DDBJ whole genome shotgun (WGS) entry which is preliminary data.</text>
</comment>
<dbReference type="AlphaFoldDB" id="A0A9P4ISH8"/>
<feature type="region of interest" description="Disordered" evidence="1">
    <location>
        <begin position="159"/>
        <end position="329"/>
    </location>
</feature>
<feature type="compositionally biased region" description="Polar residues" evidence="1">
    <location>
        <begin position="263"/>
        <end position="274"/>
    </location>
</feature>
<evidence type="ECO:0000313" key="3">
    <source>
        <dbReference type="Proteomes" id="UP000799439"/>
    </source>
</evidence>
<feature type="compositionally biased region" description="Polar residues" evidence="1">
    <location>
        <begin position="175"/>
        <end position="189"/>
    </location>
</feature>
<accession>A0A9P4ISH8</accession>